<organism evidence="1">
    <name type="scientific">Anguilla anguilla</name>
    <name type="common">European freshwater eel</name>
    <name type="synonym">Muraena anguilla</name>
    <dbReference type="NCBI Taxonomy" id="7936"/>
    <lineage>
        <taxon>Eukaryota</taxon>
        <taxon>Metazoa</taxon>
        <taxon>Chordata</taxon>
        <taxon>Craniata</taxon>
        <taxon>Vertebrata</taxon>
        <taxon>Euteleostomi</taxon>
        <taxon>Actinopterygii</taxon>
        <taxon>Neopterygii</taxon>
        <taxon>Teleostei</taxon>
        <taxon>Anguilliformes</taxon>
        <taxon>Anguillidae</taxon>
        <taxon>Anguilla</taxon>
    </lineage>
</organism>
<evidence type="ECO:0000313" key="1">
    <source>
        <dbReference type="EMBL" id="JAH05339.1"/>
    </source>
</evidence>
<name>A0A0E9PLH1_ANGAN</name>
<dbReference type="EMBL" id="GBXM01103238">
    <property type="protein sequence ID" value="JAH05339.1"/>
    <property type="molecule type" value="Transcribed_RNA"/>
</dbReference>
<proteinExistence type="predicted"/>
<sequence>MSPMVYTLKPFISTSKAFYPSSCKTSQDRRQVMPAEL</sequence>
<accession>A0A0E9PLH1</accession>
<protein>
    <submittedName>
        <fullName evidence="1">Uncharacterized protein</fullName>
    </submittedName>
</protein>
<dbReference type="AlphaFoldDB" id="A0A0E9PLH1"/>
<reference evidence="1" key="1">
    <citation type="submission" date="2014-11" db="EMBL/GenBank/DDBJ databases">
        <authorList>
            <person name="Amaro Gonzalez C."/>
        </authorList>
    </citation>
    <scope>NUCLEOTIDE SEQUENCE</scope>
</reference>
<reference evidence="1" key="2">
    <citation type="journal article" date="2015" name="Fish Shellfish Immunol.">
        <title>Early steps in the European eel (Anguilla anguilla)-Vibrio vulnificus interaction in the gills: Role of the RtxA13 toxin.</title>
        <authorList>
            <person name="Callol A."/>
            <person name="Pajuelo D."/>
            <person name="Ebbesson L."/>
            <person name="Teles M."/>
            <person name="MacKenzie S."/>
            <person name="Amaro C."/>
        </authorList>
    </citation>
    <scope>NUCLEOTIDE SEQUENCE</scope>
</reference>